<dbReference type="InterPro" id="IPR036388">
    <property type="entry name" value="WH-like_DNA-bd_sf"/>
</dbReference>
<keyword evidence="3" id="KW-1185">Reference proteome</keyword>
<proteinExistence type="predicted"/>
<dbReference type="InterPro" id="IPR052509">
    <property type="entry name" value="Metal_resp_DNA-bind_regulator"/>
</dbReference>
<dbReference type="InterPro" id="IPR005149">
    <property type="entry name" value="Tscrpt_reg_PadR_N"/>
</dbReference>
<protein>
    <submittedName>
        <fullName evidence="2">PadR family transcriptional regulator PadR</fullName>
    </submittedName>
</protein>
<feature type="domain" description="Transcription regulator PadR N-terminal" evidence="1">
    <location>
        <begin position="32"/>
        <end position="80"/>
    </location>
</feature>
<evidence type="ECO:0000313" key="3">
    <source>
        <dbReference type="Proteomes" id="UP001235712"/>
    </source>
</evidence>
<evidence type="ECO:0000259" key="1">
    <source>
        <dbReference type="Pfam" id="PF03551"/>
    </source>
</evidence>
<name>A0ABT9PA08_9ACTN</name>
<dbReference type="Gene3D" id="1.10.10.10">
    <property type="entry name" value="Winged helix-like DNA-binding domain superfamily/Winged helix DNA-binding domain"/>
    <property type="match status" value="1"/>
</dbReference>
<evidence type="ECO:0000313" key="2">
    <source>
        <dbReference type="EMBL" id="MDP9829526.1"/>
    </source>
</evidence>
<reference evidence="2 3" key="1">
    <citation type="submission" date="2023-07" db="EMBL/GenBank/DDBJ databases">
        <title>Sequencing the genomes of 1000 actinobacteria strains.</title>
        <authorList>
            <person name="Klenk H.-P."/>
        </authorList>
    </citation>
    <scope>NUCLEOTIDE SEQUENCE [LARGE SCALE GENOMIC DNA]</scope>
    <source>
        <strain evidence="2 3">DSM 44388</strain>
    </source>
</reference>
<sequence length="107" mass="11747">MKVTKKLTAVALVMMEQPGGRYWAYDLARRAHVSLAALYPMLTRMLDEGWVEDHWQPDVEGRGRPARRMYTLTEQGRSELGGIAAQAPATLRGRALGTAHGRGLAGA</sequence>
<dbReference type="Pfam" id="PF03551">
    <property type="entry name" value="PadR"/>
    <property type="match status" value="1"/>
</dbReference>
<comment type="caution">
    <text evidence="2">The sequence shown here is derived from an EMBL/GenBank/DDBJ whole genome shotgun (WGS) entry which is preliminary data.</text>
</comment>
<dbReference type="Proteomes" id="UP001235712">
    <property type="component" value="Unassembled WGS sequence"/>
</dbReference>
<dbReference type="InterPro" id="IPR036390">
    <property type="entry name" value="WH_DNA-bd_sf"/>
</dbReference>
<accession>A0ABT9PA08</accession>
<dbReference type="PANTHER" id="PTHR33169">
    <property type="entry name" value="PADR-FAMILY TRANSCRIPTIONAL REGULATOR"/>
    <property type="match status" value="1"/>
</dbReference>
<dbReference type="RefSeq" id="WP_307247781.1">
    <property type="nucleotide sequence ID" value="NZ_JAUSQZ010000001.1"/>
</dbReference>
<dbReference type="PANTHER" id="PTHR33169:SF14">
    <property type="entry name" value="TRANSCRIPTIONAL REGULATOR RV3488"/>
    <property type="match status" value="1"/>
</dbReference>
<gene>
    <name evidence="2" type="ORF">J2S57_005275</name>
</gene>
<organism evidence="2 3">
    <name type="scientific">Kineosporia succinea</name>
    <dbReference type="NCBI Taxonomy" id="84632"/>
    <lineage>
        <taxon>Bacteria</taxon>
        <taxon>Bacillati</taxon>
        <taxon>Actinomycetota</taxon>
        <taxon>Actinomycetes</taxon>
        <taxon>Kineosporiales</taxon>
        <taxon>Kineosporiaceae</taxon>
        <taxon>Kineosporia</taxon>
    </lineage>
</organism>
<dbReference type="EMBL" id="JAUSQZ010000001">
    <property type="protein sequence ID" value="MDP9829526.1"/>
    <property type="molecule type" value="Genomic_DNA"/>
</dbReference>
<dbReference type="SUPFAM" id="SSF46785">
    <property type="entry name" value="Winged helix' DNA-binding domain"/>
    <property type="match status" value="1"/>
</dbReference>